<reference evidence="1" key="1">
    <citation type="submission" date="2020-04" db="EMBL/GenBank/DDBJ databases">
        <title>Analysis of mating type loci in Filobasidium floriforme.</title>
        <authorList>
            <person name="Nowrousian M."/>
        </authorList>
    </citation>
    <scope>NUCLEOTIDE SEQUENCE</scope>
    <source>
        <strain evidence="1">CBS 6242</strain>
    </source>
</reference>
<name>A0A8K0NM45_9TREE</name>
<dbReference type="AlphaFoldDB" id="A0A8K0NM45"/>
<evidence type="ECO:0000313" key="2">
    <source>
        <dbReference type="Proteomes" id="UP000812966"/>
    </source>
</evidence>
<comment type="caution">
    <text evidence="1">The sequence shown here is derived from an EMBL/GenBank/DDBJ whole genome shotgun (WGS) entry which is preliminary data.</text>
</comment>
<accession>A0A8K0NM45</accession>
<keyword evidence="2" id="KW-1185">Reference proteome</keyword>
<proteinExistence type="predicted"/>
<dbReference type="EMBL" id="JABELV010000521">
    <property type="protein sequence ID" value="KAG7527169.1"/>
    <property type="molecule type" value="Genomic_DNA"/>
</dbReference>
<gene>
    <name evidence="1" type="ORF">FFLO_07203</name>
</gene>
<evidence type="ECO:0000313" key="1">
    <source>
        <dbReference type="EMBL" id="KAG7527169.1"/>
    </source>
</evidence>
<protein>
    <submittedName>
        <fullName evidence="1">Uncharacterized protein</fullName>
    </submittedName>
</protein>
<dbReference type="Proteomes" id="UP000812966">
    <property type="component" value="Unassembled WGS sequence"/>
</dbReference>
<organism evidence="1 2">
    <name type="scientific">Filobasidium floriforme</name>
    <dbReference type="NCBI Taxonomy" id="5210"/>
    <lineage>
        <taxon>Eukaryota</taxon>
        <taxon>Fungi</taxon>
        <taxon>Dikarya</taxon>
        <taxon>Basidiomycota</taxon>
        <taxon>Agaricomycotina</taxon>
        <taxon>Tremellomycetes</taxon>
        <taxon>Filobasidiales</taxon>
        <taxon>Filobasidiaceae</taxon>
        <taxon>Filobasidium</taxon>
    </lineage>
</organism>
<sequence>MMQTMGQIGFKRLNVGGRVRCFAHVLNLVVGVSRSNVSSV</sequence>